<dbReference type="RefSeq" id="WP_167198819.1">
    <property type="nucleotide sequence ID" value="NZ_JAAORB010000035.1"/>
</dbReference>
<sequence>MSSSDRRSFLKGAAAAATVAGLAGCGFSPAYAPGGAASRLRNAVSVVEPEGRAGYLMTRELEDRLGRASDPRYALIYAVELTQLPVAITNSNIATRFNLTGEATYALSNRSTGAVLLSGTVDNFNSFSAFGSTVARQAAERAAEERLVTILADQMVARLIAGAADLPA</sequence>
<dbReference type="EMBL" id="JAAORB010000035">
    <property type="protein sequence ID" value="NHQ75481.1"/>
    <property type="molecule type" value="Genomic_DNA"/>
</dbReference>
<dbReference type="InterPro" id="IPR007485">
    <property type="entry name" value="LPS_assembly_LptE"/>
</dbReference>
<name>A0A967EGW4_9RHOB</name>
<dbReference type="NCBIfam" id="TIGR01409">
    <property type="entry name" value="TAT_signal_seq"/>
    <property type="match status" value="1"/>
</dbReference>
<keyword evidence="2" id="KW-1185">Reference proteome</keyword>
<evidence type="ECO:0000313" key="2">
    <source>
        <dbReference type="Proteomes" id="UP000639775"/>
    </source>
</evidence>
<accession>A0A967EGW4</accession>
<dbReference type="PROSITE" id="PS51257">
    <property type="entry name" value="PROKAR_LIPOPROTEIN"/>
    <property type="match status" value="1"/>
</dbReference>
<evidence type="ECO:0000313" key="1">
    <source>
        <dbReference type="EMBL" id="NHQ75481.1"/>
    </source>
</evidence>
<proteinExistence type="predicted"/>
<comment type="caution">
    <text evidence="1">The sequence shown here is derived from an EMBL/GenBank/DDBJ whole genome shotgun (WGS) entry which is preliminary data.</text>
</comment>
<organism evidence="1 2">
    <name type="scientific">Roseovarius gahaiensis</name>
    <dbReference type="NCBI Taxonomy" id="2716691"/>
    <lineage>
        <taxon>Bacteria</taxon>
        <taxon>Pseudomonadati</taxon>
        <taxon>Pseudomonadota</taxon>
        <taxon>Alphaproteobacteria</taxon>
        <taxon>Rhodobacterales</taxon>
        <taxon>Roseobacteraceae</taxon>
        <taxon>Roseovarius</taxon>
    </lineage>
</organism>
<dbReference type="PROSITE" id="PS51318">
    <property type="entry name" value="TAT"/>
    <property type="match status" value="1"/>
</dbReference>
<dbReference type="Pfam" id="PF04390">
    <property type="entry name" value="LptE"/>
    <property type="match status" value="1"/>
</dbReference>
<gene>
    <name evidence="1" type="ORF">HAT86_13555</name>
</gene>
<reference evidence="1" key="1">
    <citation type="submission" date="2020-03" db="EMBL/GenBank/DDBJ databases">
        <title>Roseovarius gahaiensis sp. nov., isolated from Gahai Saline Lake, China.</title>
        <authorList>
            <person name="Sun X."/>
        </authorList>
    </citation>
    <scope>NUCLEOTIDE SEQUENCE</scope>
    <source>
        <strain evidence="1">GH877</strain>
    </source>
</reference>
<dbReference type="InterPro" id="IPR006311">
    <property type="entry name" value="TAT_signal"/>
</dbReference>
<dbReference type="GO" id="GO:0019867">
    <property type="term" value="C:outer membrane"/>
    <property type="evidence" value="ECO:0007669"/>
    <property type="project" value="InterPro"/>
</dbReference>
<protein>
    <submittedName>
        <fullName evidence="1">Twin-arginine translocation signal domain-containing protein</fullName>
    </submittedName>
</protein>
<dbReference type="InterPro" id="IPR019546">
    <property type="entry name" value="TAT_signal_bac_arc"/>
</dbReference>
<dbReference type="GO" id="GO:0043165">
    <property type="term" value="P:Gram-negative-bacterium-type cell outer membrane assembly"/>
    <property type="evidence" value="ECO:0007669"/>
    <property type="project" value="InterPro"/>
</dbReference>
<dbReference type="Proteomes" id="UP000639775">
    <property type="component" value="Unassembled WGS sequence"/>
</dbReference>
<dbReference type="Gene3D" id="3.30.160.150">
    <property type="entry name" value="Lipoprotein like domain"/>
    <property type="match status" value="1"/>
</dbReference>
<dbReference type="AlphaFoldDB" id="A0A967EGW4"/>